<dbReference type="PROSITE" id="PS51154">
    <property type="entry name" value="MACRO"/>
    <property type="match status" value="1"/>
</dbReference>
<gene>
    <name evidence="2" type="ORF">M23134_02644</name>
</gene>
<feature type="domain" description="Macro" evidence="1">
    <location>
        <begin position="17"/>
        <end position="212"/>
    </location>
</feature>
<dbReference type="RefSeq" id="WP_002698645.1">
    <property type="nucleotide sequence ID" value="NZ_AAWS01000019.1"/>
</dbReference>
<dbReference type="Pfam" id="PF01661">
    <property type="entry name" value="Macro"/>
    <property type="match status" value="1"/>
</dbReference>
<organism evidence="2 3">
    <name type="scientific">Microscilla marina ATCC 23134</name>
    <dbReference type="NCBI Taxonomy" id="313606"/>
    <lineage>
        <taxon>Bacteria</taxon>
        <taxon>Pseudomonadati</taxon>
        <taxon>Bacteroidota</taxon>
        <taxon>Cytophagia</taxon>
        <taxon>Cytophagales</taxon>
        <taxon>Microscillaceae</taxon>
        <taxon>Microscilla</taxon>
    </lineage>
</organism>
<dbReference type="OrthoDB" id="1336276at2"/>
<dbReference type="Proteomes" id="UP000004095">
    <property type="component" value="Unassembled WGS sequence"/>
</dbReference>
<protein>
    <submittedName>
        <fullName evidence="2">Gifsy-1 prophage protein</fullName>
    </submittedName>
</protein>
<dbReference type="SUPFAM" id="SSF52949">
    <property type="entry name" value="Macro domain-like"/>
    <property type="match status" value="1"/>
</dbReference>
<accession>A1ZNT6</accession>
<dbReference type="InterPro" id="IPR002589">
    <property type="entry name" value="Macro_dom"/>
</dbReference>
<sequence>MKTPPTIILTSVEPGLAYAWEQICGDLKNVEIVQGSILNVNCEAVVSPANSFGFMDGGIDALYTRYFGEQLQERLQQLIREKHHGELLVGSAAIAPTQNQQIPYLIAAPTMRVPMVLNNSVNPYLAARAVLLLILNGSFPDGQPIADVVKRMAFPGLGTGVGQVSFSTCSAQVRQAIEEVCFDRGQFPESWVEASQRHQALYGQSFRDLQRD</sequence>
<reference evidence="2 3" key="1">
    <citation type="submission" date="2007-01" db="EMBL/GenBank/DDBJ databases">
        <authorList>
            <person name="Haygood M."/>
            <person name="Podell S."/>
            <person name="Anderson C."/>
            <person name="Hopkinson B."/>
            <person name="Roe K."/>
            <person name="Barbeau K."/>
            <person name="Gaasterland T."/>
            <person name="Ferriera S."/>
            <person name="Johnson J."/>
            <person name="Kravitz S."/>
            <person name="Beeson K."/>
            <person name="Sutton G."/>
            <person name="Rogers Y.-H."/>
            <person name="Friedman R."/>
            <person name="Frazier M."/>
            <person name="Venter J.C."/>
        </authorList>
    </citation>
    <scope>NUCLEOTIDE SEQUENCE [LARGE SCALE GENOMIC DNA]</scope>
    <source>
        <strain evidence="2 3">ATCC 23134</strain>
    </source>
</reference>
<evidence type="ECO:0000313" key="2">
    <source>
        <dbReference type="EMBL" id="EAY27975.1"/>
    </source>
</evidence>
<dbReference type="InterPro" id="IPR043472">
    <property type="entry name" value="Macro_dom-like"/>
</dbReference>
<dbReference type="AlphaFoldDB" id="A1ZNT6"/>
<dbReference type="Gene3D" id="3.40.220.10">
    <property type="entry name" value="Leucine Aminopeptidase, subunit E, domain 1"/>
    <property type="match status" value="1"/>
</dbReference>
<proteinExistence type="predicted"/>
<dbReference type="SMART" id="SM00506">
    <property type="entry name" value="A1pp"/>
    <property type="match status" value="1"/>
</dbReference>
<keyword evidence="3" id="KW-1185">Reference proteome</keyword>
<dbReference type="eggNOG" id="COG2110">
    <property type="taxonomic scope" value="Bacteria"/>
</dbReference>
<comment type="caution">
    <text evidence="2">The sequence shown here is derived from an EMBL/GenBank/DDBJ whole genome shotgun (WGS) entry which is preliminary data.</text>
</comment>
<evidence type="ECO:0000259" key="1">
    <source>
        <dbReference type="PROSITE" id="PS51154"/>
    </source>
</evidence>
<evidence type="ECO:0000313" key="3">
    <source>
        <dbReference type="Proteomes" id="UP000004095"/>
    </source>
</evidence>
<name>A1ZNT6_MICM2</name>
<dbReference type="EMBL" id="AAWS01000019">
    <property type="protein sequence ID" value="EAY27975.1"/>
    <property type="molecule type" value="Genomic_DNA"/>
</dbReference>